<evidence type="ECO:0000256" key="1">
    <source>
        <dbReference type="SAM" id="MobiDB-lite"/>
    </source>
</evidence>
<proteinExistence type="predicted"/>
<dbReference type="EMBL" id="JAHUTJ010009142">
    <property type="protein sequence ID" value="MED6267533.1"/>
    <property type="molecule type" value="Genomic_DNA"/>
</dbReference>
<feature type="region of interest" description="Disordered" evidence="1">
    <location>
        <begin position="71"/>
        <end position="90"/>
    </location>
</feature>
<name>A0ABU7CXC2_9TELE</name>
<reference evidence="2 3" key="1">
    <citation type="submission" date="2021-06" db="EMBL/GenBank/DDBJ databases">
        <authorList>
            <person name="Palmer J.M."/>
        </authorList>
    </citation>
    <scope>NUCLEOTIDE SEQUENCE [LARGE SCALE GENOMIC DNA]</scope>
    <source>
        <strain evidence="2 3">CL_MEX2019</strain>
        <tissue evidence="2">Muscle</tissue>
    </source>
</reference>
<sequence length="90" mass="10369">MPTAPTVPILAYKWLNFPWPPSPNHNRFLPTRQIRDAKERELKKDCFDAKRKPHIFAFSGGIDEDFSPLQFVRGEERGEKGKKTEGLTDA</sequence>
<comment type="caution">
    <text evidence="2">The sequence shown here is derived from an EMBL/GenBank/DDBJ whole genome shotgun (WGS) entry which is preliminary data.</text>
</comment>
<feature type="compositionally biased region" description="Basic and acidic residues" evidence="1">
    <location>
        <begin position="73"/>
        <end position="90"/>
    </location>
</feature>
<evidence type="ECO:0000313" key="2">
    <source>
        <dbReference type="EMBL" id="MED6267533.1"/>
    </source>
</evidence>
<gene>
    <name evidence="2" type="ORF">CHARACLAT_013256</name>
</gene>
<dbReference type="Proteomes" id="UP001352852">
    <property type="component" value="Unassembled WGS sequence"/>
</dbReference>
<evidence type="ECO:0000313" key="3">
    <source>
        <dbReference type="Proteomes" id="UP001352852"/>
    </source>
</evidence>
<keyword evidence="3" id="KW-1185">Reference proteome</keyword>
<organism evidence="2 3">
    <name type="scientific">Characodon lateralis</name>
    <dbReference type="NCBI Taxonomy" id="208331"/>
    <lineage>
        <taxon>Eukaryota</taxon>
        <taxon>Metazoa</taxon>
        <taxon>Chordata</taxon>
        <taxon>Craniata</taxon>
        <taxon>Vertebrata</taxon>
        <taxon>Euteleostomi</taxon>
        <taxon>Actinopterygii</taxon>
        <taxon>Neopterygii</taxon>
        <taxon>Teleostei</taxon>
        <taxon>Neoteleostei</taxon>
        <taxon>Acanthomorphata</taxon>
        <taxon>Ovalentaria</taxon>
        <taxon>Atherinomorphae</taxon>
        <taxon>Cyprinodontiformes</taxon>
        <taxon>Goodeidae</taxon>
        <taxon>Characodon</taxon>
    </lineage>
</organism>
<protein>
    <submittedName>
        <fullName evidence="2">Uncharacterized protein</fullName>
    </submittedName>
</protein>
<accession>A0ABU7CXC2</accession>